<dbReference type="Pfam" id="PF00341">
    <property type="entry name" value="PDGF"/>
    <property type="match status" value="1"/>
</dbReference>
<dbReference type="InterPro" id="IPR000072">
    <property type="entry name" value="PDGF/VEGF_dom"/>
</dbReference>
<feature type="compositionally biased region" description="Polar residues" evidence="6">
    <location>
        <begin position="402"/>
        <end position="431"/>
    </location>
</feature>
<dbReference type="GO" id="GO:1904238">
    <property type="term" value="P:pericyte cell differentiation"/>
    <property type="evidence" value="ECO:0007669"/>
    <property type="project" value="Ensembl"/>
</dbReference>
<organism evidence="9 10">
    <name type="scientific">Seriola dumerili</name>
    <name type="common">Greater amberjack</name>
    <name type="synonym">Caranx dumerili</name>
    <dbReference type="NCBI Taxonomy" id="41447"/>
    <lineage>
        <taxon>Eukaryota</taxon>
        <taxon>Metazoa</taxon>
        <taxon>Chordata</taxon>
        <taxon>Craniata</taxon>
        <taxon>Vertebrata</taxon>
        <taxon>Euteleostomi</taxon>
        <taxon>Actinopterygii</taxon>
        <taxon>Neopterygii</taxon>
        <taxon>Teleostei</taxon>
        <taxon>Neoteleostei</taxon>
        <taxon>Acanthomorphata</taxon>
        <taxon>Carangaria</taxon>
        <taxon>Carangiformes</taxon>
        <taxon>Carangidae</taxon>
        <taxon>Seriola</taxon>
    </lineage>
</organism>
<name>A0A3B4UIM9_SERDU</name>
<dbReference type="GO" id="GO:0051781">
    <property type="term" value="P:positive regulation of cell division"/>
    <property type="evidence" value="ECO:0007669"/>
    <property type="project" value="UniProtKB-KW"/>
</dbReference>
<feature type="compositionally biased region" description="Pro residues" evidence="6">
    <location>
        <begin position="202"/>
        <end position="222"/>
    </location>
</feature>
<keyword evidence="5" id="KW-0175">Coiled coil</keyword>
<dbReference type="GO" id="GO:0005161">
    <property type="term" value="F:platelet-derived growth factor receptor binding"/>
    <property type="evidence" value="ECO:0007669"/>
    <property type="project" value="TreeGrafter"/>
</dbReference>
<dbReference type="PANTHER" id="PTHR11633:SF15">
    <property type="entry name" value="ADENYLATE CYCLASE, TERMINAL-DIFFERENTIATION SPECIFIC"/>
    <property type="match status" value="1"/>
</dbReference>
<keyword evidence="3" id="KW-0497">Mitogen</keyword>
<dbReference type="SUPFAM" id="SSF57501">
    <property type="entry name" value="Cystine-knot cytokines"/>
    <property type="match status" value="1"/>
</dbReference>
<dbReference type="Proteomes" id="UP000261420">
    <property type="component" value="Unplaced"/>
</dbReference>
<protein>
    <submittedName>
        <fullName evidence="9">Platelet-derived growth factor beta polypeptide a</fullName>
    </submittedName>
</protein>
<feature type="domain" description="Platelet-derived growth factor (PDGF) family profile" evidence="8">
    <location>
        <begin position="76"/>
        <end position="179"/>
    </location>
</feature>
<dbReference type="GO" id="GO:0006275">
    <property type="term" value="P:regulation of DNA replication"/>
    <property type="evidence" value="ECO:0007669"/>
    <property type="project" value="Ensembl"/>
</dbReference>
<dbReference type="FunFam" id="2.10.90.10:FF:000041">
    <property type="entry name" value="Platelet-derived growth factor beta polypeptide b"/>
    <property type="match status" value="1"/>
</dbReference>
<dbReference type="CTD" id="798657"/>
<feature type="compositionally biased region" description="Basic residues" evidence="6">
    <location>
        <begin position="544"/>
        <end position="554"/>
    </location>
</feature>
<dbReference type="GO" id="GO:0016020">
    <property type="term" value="C:membrane"/>
    <property type="evidence" value="ECO:0007669"/>
    <property type="project" value="InterPro"/>
</dbReference>
<feature type="region of interest" description="Disordered" evidence="6">
    <location>
        <begin position="294"/>
        <end position="374"/>
    </location>
</feature>
<evidence type="ECO:0000256" key="7">
    <source>
        <dbReference type="SAM" id="SignalP"/>
    </source>
</evidence>
<dbReference type="GeneTree" id="ENSGT00940000157367"/>
<dbReference type="GO" id="GO:0008284">
    <property type="term" value="P:positive regulation of cell population proliferation"/>
    <property type="evidence" value="ECO:0007669"/>
    <property type="project" value="TreeGrafter"/>
</dbReference>
<feature type="compositionally biased region" description="Low complexity" evidence="6">
    <location>
        <begin position="454"/>
        <end position="467"/>
    </location>
</feature>
<dbReference type="GO" id="GO:0042246">
    <property type="term" value="P:tissue regeneration"/>
    <property type="evidence" value="ECO:0007669"/>
    <property type="project" value="Ensembl"/>
</dbReference>
<feature type="compositionally biased region" description="Basic and acidic residues" evidence="6">
    <location>
        <begin position="334"/>
        <end position="343"/>
    </location>
</feature>
<evidence type="ECO:0000256" key="2">
    <source>
        <dbReference type="ARBA" id="ARBA00023030"/>
    </source>
</evidence>
<dbReference type="SMART" id="SM00141">
    <property type="entry name" value="PDGF"/>
    <property type="match status" value="1"/>
</dbReference>
<keyword evidence="10" id="KW-1185">Reference proteome</keyword>
<feature type="region of interest" description="Disordered" evidence="6">
    <location>
        <begin position="388"/>
        <end position="554"/>
    </location>
</feature>
<evidence type="ECO:0000259" key="8">
    <source>
        <dbReference type="PROSITE" id="PS50278"/>
    </source>
</evidence>
<reference evidence="9" key="2">
    <citation type="submission" date="2025-09" db="UniProtKB">
        <authorList>
            <consortium name="Ensembl"/>
        </authorList>
    </citation>
    <scope>IDENTIFICATION</scope>
</reference>
<dbReference type="Gene3D" id="2.10.90.10">
    <property type="entry name" value="Cystine-knot cytokines"/>
    <property type="match status" value="1"/>
</dbReference>
<dbReference type="PROSITE" id="PS50278">
    <property type="entry name" value="PDGF_2"/>
    <property type="match status" value="1"/>
</dbReference>
<evidence type="ECO:0000256" key="4">
    <source>
        <dbReference type="RuleBase" id="RU003818"/>
    </source>
</evidence>
<dbReference type="Ensembl" id="ENSSDUT00000018553.1">
    <property type="protein sequence ID" value="ENSSDUP00000018222.1"/>
    <property type="gene ID" value="ENSSDUG00000013294.1"/>
</dbReference>
<evidence type="ECO:0000313" key="10">
    <source>
        <dbReference type="Proteomes" id="UP000261420"/>
    </source>
</evidence>
<keyword evidence="7" id="KW-0732">Signal</keyword>
<dbReference type="RefSeq" id="XP_022593767.1">
    <property type="nucleotide sequence ID" value="XM_022738046.1"/>
</dbReference>
<dbReference type="PANTHER" id="PTHR11633">
    <property type="entry name" value="PLATELET-DERIVED GROWTH FACTOR"/>
    <property type="match status" value="1"/>
</dbReference>
<feature type="compositionally biased region" description="Low complexity" evidence="6">
    <location>
        <begin position="533"/>
        <end position="543"/>
    </location>
</feature>
<dbReference type="GO" id="GO:0097084">
    <property type="term" value="P:vascular associated smooth muscle cell development"/>
    <property type="evidence" value="ECO:0007669"/>
    <property type="project" value="Ensembl"/>
</dbReference>
<evidence type="ECO:0000256" key="1">
    <source>
        <dbReference type="ARBA" id="ARBA00006686"/>
    </source>
</evidence>
<evidence type="ECO:0000313" key="9">
    <source>
        <dbReference type="Ensembl" id="ENSSDUP00000018222.1"/>
    </source>
</evidence>
<reference evidence="9" key="1">
    <citation type="submission" date="2025-08" db="UniProtKB">
        <authorList>
            <consortium name="Ensembl"/>
        </authorList>
    </citation>
    <scope>IDENTIFICATION</scope>
</reference>
<dbReference type="AlphaFoldDB" id="A0A3B4UIM9"/>
<accession>A0A3B4UIM9</accession>
<dbReference type="PROSITE" id="PS00249">
    <property type="entry name" value="PDGF_1"/>
    <property type="match status" value="1"/>
</dbReference>
<dbReference type="GO" id="GO:0070374">
    <property type="term" value="P:positive regulation of ERK1 and ERK2 cascade"/>
    <property type="evidence" value="ECO:0007669"/>
    <property type="project" value="TreeGrafter"/>
</dbReference>
<feature type="chain" id="PRO_5017483685" evidence="7">
    <location>
        <begin position="24"/>
        <end position="565"/>
    </location>
</feature>
<dbReference type="GO" id="GO:0001525">
    <property type="term" value="P:angiogenesis"/>
    <property type="evidence" value="ECO:0007669"/>
    <property type="project" value="Ensembl"/>
</dbReference>
<evidence type="ECO:0000256" key="6">
    <source>
        <dbReference type="SAM" id="MobiDB-lite"/>
    </source>
</evidence>
<dbReference type="GO" id="GO:0008083">
    <property type="term" value="F:growth factor activity"/>
    <property type="evidence" value="ECO:0007669"/>
    <property type="project" value="UniProtKB-KW"/>
</dbReference>
<dbReference type="InterPro" id="IPR029034">
    <property type="entry name" value="Cystine-knot_cytokine"/>
</dbReference>
<dbReference type="GO" id="GO:0051897">
    <property type="term" value="P:positive regulation of phosphatidylinositol 3-kinase/protein kinase B signal transduction"/>
    <property type="evidence" value="ECO:0007669"/>
    <property type="project" value="TreeGrafter"/>
</dbReference>
<evidence type="ECO:0000256" key="3">
    <source>
        <dbReference type="ARBA" id="ARBA00023246"/>
    </source>
</evidence>
<evidence type="ECO:0000256" key="5">
    <source>
        <dbReference type="SAM" id="Coils"/>
    </source>
</evidence>
<feature type="compositionally biased region" description="Low complexity" evidence="6">
    <location>
        <begin position="179"/>
        <end position="190"/>
    </location>
</feature>
<dbReference type="GeneID" id="111216519"/>
<comment type="similarity">
    <text evidence="1 4">Belongs to the PDGF/VEGF growth factor family.</text>
</comment>
<dbReference type="KEGG" id="sdu:111216519"/>
<dbReference type="GO" id="GO:0005615">
    <property type="term" value="C:extracellular space"/>
    <property type="evidence" value="ECO:0007669"/>
    <property type="project" value="TreeGrafter"/>
</dbReference>
<dbReference type="GO" id="GO:0048008">
    <property type="term" value="P:platelet-derived growth factor receptor signaling pathway"/>
    <property type="evidence" value="ECO:0007669"/>
    <property type="project" value="TreeGrafter"/>
</dbReference>
<keyword evidence="2 4" id="KW-0339">Growth factor</keyword>
<feature type="signal peptide" evidence="7">
    <location>
        <begin position="1"/>
        <end position="23"/>
    </location>
</feature>
<feature type="compositionally biased region" description="Basic and acidic residues" evidence="6">
    <location>
        <begin position="470"/>
        <end position="505"/>
    </location>
</feature>
<dbReference type="OMA" id="KHNQHHH"/>
<feature type="compositionally biased region" description="Low complexity" evidence="6">
    <location>
        <begin position="344"/>
        <end position="370"/>
    </location>
</feature>
<feature type="compositionally biased region" description="Polar residues" evidence="6">
    <location>
        <begin position="191"/>
        <end position="200"/>
    </location>
</feature>
<dbReference type="STRING" id="41447.ENSSDUP00000018222"/>
<dbReference type="CDD" id="cd00135">
    <property type="entry name" value="PDGF"/>
    <property type="match status" value="1"/>
</dbReference>
<feature type="coiled-coil region" evidence="5">
    <location>
        <begin position="44"/>
        <end position="71"/>
    </location>
</feature>
<dbReference type="InterPro" id="IPR023581">
    <property type="entry name" value="PD_growth_factor_CS"/>
</dbReference>
<feature type="region of interest" description="Disordered" evidence="6">
    <location>
        <begin position="178"/>
        <end position="242"/>
    </location>
</feature>
<dbReference type="GO" id="GO:0030335">
    <property type="term" value="P:positive regulation of cell migration"/>
    <property type="evidence" value="ECO:0007669"/>
    <property type="project" value="TreeGrafter"/>
</dbReference>
<sequence>MRSWVLLLLLAALSAARLRLGSAESDPLPPSLVDLVRNSPISSVDDLKLLLQQETNAIDEEEDEHDILTNHTHGRYTRSLVEAQPAQQAACKVRTEVMEVTRSMLDRRNANFMLWPPCVEVQRCSGCCNTRLLQCVPTVTSSRYLQVIKIQYINRKARYDKAIISVEDHVSCRCQAATSSSSSSSSSSPSLPITHSSIQSNPNPPAPPPQQPPPSSHHPLPLPRSVHPAPPKTHASKADLHRHDDLKHNQQHYSPEEREPVARQWQQGSYTQLVHWTQPRVHQPIIGVLGSVSSRPSEARAEHSVMGSTQQVGHGSGYDGSREEGSVHVAHSGGEAHHPDHTQRQQQVLQHQQRQQYQQQYHHQPHYPQQFNHGGVEDQELGAQYRLNAPQSDGASPPVSPTQPSILEQNPTPPLTTNQKDSVTSQKNTEVTSHKQTEAETVSQKEGNEREDSGSASSGDLAGAKLANQGKEKDSNVTRGDGHLTEEERRQKLLEMVQREPDRQTPLHPHHPQQRPKPTAFKTALYTVAPISASARQAPFRPASPRRRRKHRKRISKAAIRAMIM</sequence>
<proteinExistence type="inferred from homology"/>